<proteinExistence type="predicted"/>
<evidence type="ECO:0000313" key="3">
    <source>
        <dbReference type="Proteomes" id="UP000676456"/>
    </source>
</evidence>
<sequence>MKYLILLFIIVPAMEIGLFIMAGKAIGVITTVSLIILTGLLGAYLAKRQGLEALRKVQAQLRSGQPPGNAMLDGVCILAGGILLLAPGFISDLTGLLLLLPITRNALRPLMLKVIRNWISRKQVYIYR</sequence>
<evidence type="ECO:0000256" key="1">
    <source>
        <dbReference type="SAM" id="Phobius"/>
    </source>
</evidence>
<protein>
    <submittedName>
        <fullName evidence="2">Membrane protein FxsA</fullName>
    </submittedName>
</protein>
<dbReference type="Proteomes" id="UP000676456">
    <property type="component" value="Unassembled WGS sequence"/>
</dbReference>
<keyword evidence="1" id="KW-0472">Membrane</keyword>
<keyword evidence="1" id="KW-1133">Transmembrane helix</keyword>
<feature type="transmembrane region" description="Helical" evidence="1">
    <location>
        <begin position="25"/>
        <end position="46"/>
    </location>
</feature>
<accession>A0A942UMU6</accession>
<evidence type="ECO:0000313" key="2">
    <source>
        <dbReference type="EMBL" id="MBS4222712.1"/>
    </source>
</evidence>
<dbReference type="GO" id="GO:0016020">
    <property type="term" value="C:membrane"/>
    <property type="evidence" value="ECO:0007669"/>
    <property type="project" value="InterPro"/>
</dbReference>
<keyword evidence="3" id="KW-1185">Reference proteome</keyword>
<name>A0A942UMU6_9BACI</name>
<feature type="transmembrane region" description="Helical" evidence="1">
    <location>
        <begin position="70"/>
        <end position="90"/>
    </location>
</feature>
<dbReference type="PANTHER" id="PTHR35335:SF1">
    <property type="entry name" value="UPF0716 PROTEIN FXSA"/>
    <property type="match status" value="1"/>
</dbReference>
<dbReference type="AlphaFoldDB" id="A0A942UMU6"/>
<reference evidence="2 3" key="1">
    <citation type="submission" date="2021-05" db="EMBL/GenBank/DDBJ databases">
        <title>Novel Bacillus species.</title>
        <authorList>
            <person name="Liu G."/>
        </authorList>
    </citation>
    <scope>NUCLEOTIDE SEQUENCE [LARGE SCALE GENOMIC DNA]</scope>
    <source>
        <strain evidence="2 3">FJAT-49682</strain>
    </source>
</reference>
<dbReference type="PANTHER" id="PTHR35335">
    <property type="entry name" value="UPF0716 PROTEIN FXSA"/>
    <property type="match status" value="1"/>
</dbReference>
<comment type="caution">
    <text evidence="2">The sequence shown here is derived from an EMBL/GenBank/DDBJ whole genome shotgun (WGS) entry which is preliminary data.</text>
</comment>
<dbReference type="EMBL" id="JAGYPN010000001">
    <property type="protein sequence ID" value="MBS4222712.1"/>
    <property type="molecule type" value="Genomic_DNA"/>
</dbReference>
<dbReference type="Pfam" id="PF04186">
    <property type="entry name" value="FxsA"/>
    <property type="match status" value="1"/>
</dbReference>
<gene>
    <name evidence="2" type="primary">fxsA</name>
    <name evidence="2" type="ORF">KHA91_08055</name>
</gene>
<dbReference type="NCBIfam" id="NF008528">
    <property type="entry name" value="PRK11463.1-2"/>
    <property type="match status" value="1"/>
</dbReference>
<dbReference type="InterPro" id="IPR007313">
    <property type="entry name" value="FxsA"/>
</dbReference>
<organism evidence="2 3">
    <name type="scientific">Lederbergia citrea</name>
    <dbReference type="NCBI Taxonomy" id="2833581"/>
    <lineage>
        <taxon>Bacteria</taxon>
        <taxon>Bacillati</taxon>
        <taxon>Bacillota</taxon>
        <taxon>Bacilli</taxon>
        <taxon>Bacillales</taxon>
        <taxon>Bacillaceae</taxon>
        <taxon>Lederbergia</taxon>
    </lineage>
</organism>
<keyword evidence="1" id="KW-0812">Transmembrane</keyword>